<name>A0A8C6H2L2_MUSSI</name>
<dbReference type="AlphaFoldDB" id="A0A8C6H2L2"/>
<evidence type="ECO:0000313" key="2">
    <source>
        <dbReference type="Ensembl" id="ENSMSIP00000014682.1"/>
    </source>
</evidence>
<sequence>MLKSMKLIHLVLEMMKFSLMTLGMMKKTSMISKMNSTFYIPVFLKIVFQVWNLAIVLKEKFSLSSFCLFVFCFLFCFSLFVCLVGWLVFLRQVFSV</sequence>
<feature type="transmembrane region" description="Helical" evidence="1">
    <location>
        <begin position="37"/>
        <end position="57"/>
    </location>
</feature>
<feature type="transmembrane region" description="Helical" evidence="1">
    <location>
        <begin position="63"/>
        <end position="90"/>
    </location>
</feature>
<dbReference type="Proteomes" id="UP000694415">
    <property type="component" value="Unplaced"/>
</dbReference>
<dbReference type="Ensembl" id="ENSMSIT00000018644.1">
    <property type="protein sequence ID" value="ENSMSIP00000014682.1"/>
    <property type="gene ID" value="ENSMSIG00000012638.1"/>
</dbReference>
<keyword evidence="1" id="KW-0812">Transmembrane</keyword>
<protein>
    <submittedName>
        <fullName evidence="2">Uncharacterized protein</fullName>
    </submittedName>
</protein>
<reference evidence="2" key="1">
    <citation type="submission" date="2025-08" db="UniProtKB">
        <authorList>
            <consortium name="Ensembl"/>
        </authorList>
    </citation>
    <scope>IDENTIFICATION</scope>
</reference>
<organism evidence="2 3">
    <name type="scientific">Mus spicilegus</name>
    <name type="common">Mound-building mouse</name>
    <dbReference type="NCBI Taxonomy" id="10103"/>
    <lineage>
        <taxon>Eukaryota</taxon>
        <taxon>Metazoa</taxon>
        <taxon>Chordata</taxon>
        <taxon>Craniata</taxon>
        <taxon>Vertebrata</taxon>
        <taxon>Euteleostomi</taxon>
        <taxon>Mammalia</taxon>
        <taxon>Eutheria</taxon>
        <taxon>Euarchontoglires</taxon>
        <taxon>Glires</taxon>
        <taxon>Rodentia</taxon>
        <taxon>Myomorpha</taxon>
        <taxon>Muroidea</taxon>
        <taxon>Muridae</taxon>
        <taxon>Murinae</taxon>
        <taxon>Mus</taxon>
        <taxon>Mus</taxon>
    </lineage>
</organism>
<evidence type="ECO:0000256" key="1">
    <source>
        <dbReference type="SAM" id="Phobius"/>
    </source>
</evidence>
<keyword evidence="1" id="KW-0472">Membrane</keyword>
<keyword evidence="3" id="KW-1185">Reference proteome</keyword>
<evidence type="ECO:0000313" key="3">
    <source>
        <dbReference type="Proteomes" id="UP000694415"/>
    </source>
</evidence>
<accession>A0A8C6H2L2</accession>
<keyword evidence="1" id="KW-1133">Transmembrane helix</keyword>
<reference evidence="2" key="2">
    <citation type="submission" date="2025-09" db="UniProtKB">
        <authorList>
            <consortium name="Ensembl"/>
        </authorList>
    </citation>
    <scope>IDENTIFICATION</scope>
</reference>
<proteinExistence type="predicted"/>